<gene>
    <name evidence="1" type="ORF">BN9_089510</name>
</gene>
<dbReference type="Proteomes" id="UP000053237">
    <property type="component" value="Unassembled WGS sequence"/>
</dbReference>
<protein>
    <submittedName>
        <fullName evidence="1">Uncharacterized protein</fullName>
    </submittedName>
</protein>
<proteinExistence type="predicted"/>
<dbReference type="AlphaFoldDB" id="A0A024GMI4"/>
<sequence length="173" mass="20259">MLICVKSIKYSTTIEYKYRSISFDKRSQYHIKKRQRRTIRTRFVRFAANSQVYRVYNKTENVRAGHYKRKAQNAPRISCITTGFFADGGSGRPIQKLWSNKSIADTHQNQFVTVLPHSHGVESAHDDDRMMKNCCKMEMLTSRMMQSRQSSNFQVEENLGASWPSLVLQIERR</sequence>
<organism evidence="1 2">
    <name type="scientific">Albugo candida</name>
    <dbReference type="NCBI Taxonomy" id="65357"/>
    <lineage>
        <taxon>Eukaryota</taxon>
        <taxon>Sar</taxon>
        <taxon>Stramenopiles</taxon>
        <taxon>Oomycota</taxon>
        <taxon>Peronosporomycetes</taxon>
        <taxon>Albuginales</taxon>
        <taxon>Albuginaceae</taxon>
        <taxon>Albugo</taxon>
    </lineage>
</organism>
<name>A0A024GMI4_9STRA</name>
<dbReference type="EMBL" id="CAIX01000194">
    <property type="protein sequence ID" value="CCI47908.1"/>
    <property type="molecule type" value="Genomic_DNA"/>
</dbReference>
<evidence type="ECO:0000313" key="2">
    <source>
        <dbReference type="Proteomes" id="UP000053237"/>
    </source>
</evidence>
<accession>A0A024GMI4</accession>
<keyword evidence="2" id="KW-1185">Reference proteome</keyword>
<comment type="caution">
    <text evidence="1">The sequence shown here is derived from an EMBL/GenBank/DDBJ whole genome shotgun (WGS) entry which is preliminary data.</text>
</comment>
<reference evidence="1 2" key="1">
    <citation type="submission" date="2012-05" db="EMBL/GenBank/DDBJ databases">
        <title>Recombination and specialization in a pathogen metapopulation.</title>
        <authorList>
            <person name="Gardiner A."/>
            <person name="Kemen E."/>
            <person name="Schultz-Larsen T."/>
            <person name="MacLean D."/>
            <person name="Van Oosterhout C."/>
            <person name="Jones J.D.G."/>
        </authorList>
    </citation>
    <scope>NUCLEOTIDE SEQUENCE [LARGE SCALE GENOMIC DNA]</scope>
    <source>
        <strain evidence="1 2">Ac Nc2</strain>
    </source>
</reference>
<dbReference type="InParanoid" id="A0A024GMI4"/>
<evidence type="ECO:0000313" key="1">
    <source>
        <dbReference type="EMBL" id="CCI47908.1"/>
    </source>
</evidence>